<keyword evidence="5 7" id="KW-0472">Membrane</keyword>
<organism evidence="9 10">
    <name type="scientific">Epilithonimonas bovis DSM 19482</name>
    <dbReference type="NCBI Taxonomy" id="1121284"/>
    <lineage>
        <taxon>Bacteria</taxon>
        <taxon>Pseudomonadati</taxon>
        <taxon>Bacteroidota</taxon>
        <taxon>Flavobacteriia</taxon>
        <taxon>Flavobacteriales</taxon>
        <taxon>Weeksellaceae</taxon>
        <taxon>Chryseobacterium group</taxon>
        <taxon>Epilithonimonas</taxon>
    </lineage>
</organism>
<evidence type="ECO:0000313" key="10">
    <source>
        <dbReference type="Proteomes" id="UP000187261"/>
    </source>
</evidence>
<feature type="domain" description="MotA/TolQ/ExbB proton channel" evidence="8">
    <location>
        <begin position="51"/>
        <end position="153"/>
    </location>
</feature>
<dbReference type="EMBL" id="FTPU01000035">
    <property type="protein sequence ID" value="SIT97931.1"/>
    <property type="molecule type" value="Genomic_DNA"/>
</dbReference>
<keyword evidence="2" id="KW-1003">Cell membrane</keyword>
<feature type="transmembrane region" description="Helical" evidence="7">
    <location>
        <begin position="131"/>
        <end position="152"/>
    </location>
</feature>
<name>A0A1U7Q0Q2_9FLAO</name>
<evidence type="ECO:0000256" key="1">
    <source>
        <dbReference type="ARBA" id="ARBA00004651"/>
    </source>
</evidence>
<dbReference type="RefSeq" id="WP_076784046.1">
    <property type="nucleotide sequence ID" value="NZ_FTPU01000035.1"/>
</dbReference>
<keyword evidence="3 7" id="KW-0812">Transmembrane</keyword>
<sequence>MQNILEQILYIISKIFHLPVILVLLGLLVFICFQCGIFVADFYLRIRNKNAFTGKTLQKMAECPDTDADEREIALAKIIHEAQDDNNRKIQSAKYCVKIGPTVGLIGTLSPMATALAGLSAGNFASVSQQMVTASSTTIIGLIVGAAAYSIAHVRIQWQRRERFLLDAAAEDNLNLLKSAS</sequence>
<comment type="similarity">
    <text evidence="6">Belongs to the exbB/tolQ family.</text>
</comment>
<dbReference type="InterPro" id="IPR050790">
    <property type="entry name" value="ExbB/TolQ_transport"/>
</dbReference>
<dbReference type="OrthoDB" id="3178152at2"/>
<reference evidence="10" key="1">
    <citation type="submission" date="2016-10" db="EMBL/GenBank/DDBJ databases">
        <authorList>
            <person name="Varghese N."/>
            <person name="Submissions S."/>
        </authorList>
    </citation>
    <scope>NUCLEOTIDE SEQUENCE [LARGE SCALE GENOMIC DNA]</scope>
    <source>
        <strain evidence="10">DSM 19482</strain>
    </source>
</reference>
<dbReference type="GO" id="GO:0005886">
    <property type="term" value="C:plasma membrane"/>
    <property type="evidence" value="ECO:0007669"/>
    <property type="project" value="UniProtKB-SubCell"/>
</dbReference>
<evidence type="ECO:0000256" key="6">
    <source>
        <dbReference type="RuleBase" id="RU004057"/>
    </source>
</evidence>
<keyword evidence="6" id="KW-0813">Transport</keyword>
<protein>
    <submittedName>
        <fullName evidence="9">MotA/TolQ/ExbB proton channel family protein</fullName>
    </submittedName>
</protein>
<evidence type="ECO:0000256" key="4">
    <source>
        <dbReference type="ARBA" id="ARBA00022989"/>
    </source>
</evidence>
<keyword evidence="10" id="KW-1185">Reference proteome</keyword>
<dbReference type="AlphaFoldDB" id="A0A1U7Q0Q2"/>
<dbReference type="GO" id="GO:0017038">
    <property type="term" value="P:protein import"/>
    <property type="evidence" value="ECO:0007669"/>
    <property type="project" value="TreeGrafter"/>
</dbReference>
<dbReference type="STRING" id="1121284.SAMN05660493_02662"/>
<accession>A0A1U7Q0Q2</accession>
<feature type="transmembrane region" description="Helical" evidence="7">
    <location>
        <begin position="95"/>
        <end position="119"/>
    </location>
</feature>
<keyword evidence="4 7" id="KW-1133">Transmembrane helix</keyword>
<evidence type="ECO:0000256" key="3">
    <source>
        <dbReference type="ARBA" id="ARBA00022692"/>
    </source>
</evidence>
<dbReference type="Pfam" id="PF01618">
    <property type="entry name" value="MotA_ExbB"/>
    <property type="match status" value="1"/>
</dbReference>
<keyword evidence="6" id="KW-0653">Protein transport</keyword>
<dbReference type="PANTHER" id="PTHR30625">
    <property type="entry name" value="PROTEIN TOLQ"/>
    <property type="match status" value="1"/>
</dbReference>
<dbReference type="PANTHER" id="PTHR30625:SF3">
    <property type="entry name" value="TOL-PAL SYSTEM PROTEIN TOLQ"/>
    <property type="match status" value="1"/>
</dbReference>
<dbReference type="InterPro" id="IPR002898">
    <property type="entry name" value="MotA_ExbB_proton_chnl"/>
</dbReference>
<evidence type="ECO:0000259" key="8">
    <source>
        <dbReference type="Pfam" id="PF01618"/>
    </source>
</evidence>
<evidence type="ECO:0000256" key="5">
    <source>
        <dbReference type="ARBA" id="ARBA00023136"/>
    </source>
</evidence>
<evidence type="ECO:0000256" key="7">
    <source>
        <dbReference type="SAM" id="Phobius"/>
    </source>
</evidence>
<evidence type="ECO:0000313" key="9">
    <source>
        <dbReference type="EMBL" id="SIT97931.1"/>
    </source>
</evidence>
<dbReference type="Proteomes" id="UP000187261">
    <property type="component" value="Unassembled WGS sequence"/>
</dbReference>
<comment type="subcellular location">
    <subcellularLocation>
        <location evidence="1">Cell membrane</location>
        <topology evidence="1">Multi-pass membrane protein</topology>
    </subcellularLocation>
    <subcellularLocation>
        <location evidence="6">Membrane</location>
        <topology evidence="6">Multi-pass membrane protein</topology>
    </subcellularLocation>
</comment>
<proteinExistence type="inferred from homology"/>
<feature type="transmembrane region" description="Helical" evidence="7">
    <location>
        <begin position="20"/>
        <end position="44"/>
    </location>
</feature>
<evidence type="ECO:0000256" key="2">
    <source>
        <dbReference type="ARBA" id="ARBA00022475"/>
    </source>
</evidence>
<gene>
    <name evidence="9" type="ORF">SAMN05660493_02662</name>
</gene>